<gene>
    <name evidence="1" type="ORF">SAMN04489730_0015</name>
</gene>
<proteinExistence type="predicted"/>
<sequence length="310" mass="34835">MTDIRPVDLPEIRAEIVEWLGQETAAELWFKLATAGQYDWLPVGANKNPAQAASVLRGTEVLRLREATLFYVAAEMVELVEAAAQSVPDFQLAPEDLPSDTGLMIFQSPIAPVSIGEDELGVTAVCWARTPARDDVLFGTTYMDRAEAAPIFDRIAPNRQVGRREPRLVYAHGGEYFWPFGDNAGVTTDAANFATVLLPRLRTAWLLMQQPVTSSRDVPLTRPARRRLQRAGHEPADVRLVELRRPAGATPTGDSVGEREYRHRWIVRGHWRQQWYPSRQVHRPVWIAPHLKGPDEAPLLGGEKVNVWKR</sequence>
<dbReference type="STRING" id="546364.SAMN04489730_0015"/>
<dbReference type="AlphaFoldDB" id="A0A1K1LKL4"/>
<protein>
    <submittedName>
        <fullName evidence="1">Uncharacterized protein</fullName>
    </submittedName>
</protein>
<accession>A0A1K1LKL4</accession>
<keyword evidence="2" id="KW-1185">Reference proteome</keyword>
<name>A0A1K1LKL4_9PSEU</name>
<evidence type="ECO:0000313" key="2">
    <source>
        <dbReference type="Proteomes" id="UP000182740"/>
    </source>
</evidence>
<dbReference type="RefSeq" id="WP_072474297.1">
    <property type="nucleotide sequence ID" value="NZ_FPJG01000001.1"/>
</dbReference>
<reference evidence="2" key="1">
    <citation type="submission" date="2016-11" db="EMBL/GenBank/DDBJ databases">
        <authorList>
            <person name="Varghese N."/>
            <person name="Submissions S."/>
        </authorList>
    </citation>
    <scope>NUCLEOTIDE SEQUENCE [LARGE SCALE GENOMIC DNA]</scope>
    <source>
        <strain evidence="2">DSM 44671</strain>
    </source>
</reference>
<dbReference type="EMBL" id="FPJG01000001">
    <property type="protein sequence ID" value="SFW11433.1"/>
    <property type="molecule type" value="Genomic_DNA"/>
</dbReference>
<dbReference type="Proteomes" id="UP000182740">
    <property type="component" value="Unassembled WGS sequence"/>
</dbReference>
<evidence type="ECO:0000313" key="1">
    <source>
        <dbReference type="EMBL" id="SFW11433.1"/>
    </source>
</evidence>
<dbReference type="OrthoDB" id="3360929at2"/>
<organism evidence="1 2">
    <name type="scientific">Amycolatopsis australiensis</name>
    <dbReference type="NCBI Taxonomy" id="546364"/>
    <lineage>
        <taxon>Bacteria</taxon>
        <taxon>Bacillati</taxon>
        <taxon>Actinomycetota</taxon>
        <taxon>Actinomycetes</taxon>
        <taxon>Pseudonocardiales</taxon>
        <taxon>Pseudonocardiaceae</taxon>
        <taxon>Amycolatopsis</taxon>
    </lineage>
</organism>